<dbReference type="AlphaFoldDB" id="A0A9X1LAV4"/>
<dbReference type="GO" id="GO:0022857">
    <property type="term" value="F:transmembrane transporter activity"/>
    <property type="evidence" value="ECO:0007669"/>
    <property type="project" value="InterPro"/>
</dbReference>
<dbReference type="InterPro" id="IPR036259">
    <property type="entry name" value="MFS_trans_sf"/>
</dbReference>
<comment type="caution">
    <text evidence="6">The sequence shown here is derived from an EMBL/GenBank/DDBJ whole genome shotgun (WGS) entry which is preliminary data.</text>
</comment>
<gene>
    <name evidence="6" type="ORF">LHA35_27355</name>
</gene>
<evidence type="ECO:0000259" key="5">
    <source>
        <dbReference type="PROSITE" id="PS50850"/>
    </source>
</evidence>
<accession>A0A9X1LAV4</accession>
<evidence type="ECO:0000313" key="6">
    <source>
        <dbReference type="EMBL" id="MCB4825431.1"/>
    </source>
</evidence>
<dbReference type="SUPFAM" id="SSF103473">
    <property type="entry name" value="MFS general substrate transporter"/>
    <property type="match status" value="1"/>
</dbReference>
<dbReference type="Proteomes" id="UP001139311">
    <property type="component" value="Unassembled WGS sequence"/>
</dbReference>
<proteinExistence type="predicted"/>
<evidence type="ECO:0000256" key="3">
    <source>
        <dbReference type="ARBA" id="ARBA00023136"/>
    </source>
</evidence>
<evidence type="ECO:0000256" key="1">
    <source>
        <dbReference type="ARBA" id="ARBA00022692"/>
    </source>
</evidence>
<keyword evidence="1 4" id="KW-0812">Transmembrane</keyword>
<organism evidence="6 7">
    <name type="scientific">Roseicella aerolata</name>
    <dbReference type="NCBI Taxonomy" id="2883479"/>
    <lineage>
        <taxon>Bacteria</taxon>
        <taxon>Pseudomonadati</taxon>
        <taxon>Pseudomonadota</taxon>
        <taxon>Alphaproteobacteria</taxon>
        <taxon>Acetobacterales</taxon>
        <taxon>Roseomonadaceae</taxon>
        <taxon>Roseicella</taxon>
    </lineage>
</organism>
<dbReference type="EMBL" id="JAJAQI010000096">
    <property type="protein sequence ID" value="MCB4825431.1"/>
    <property type="molecule type" value="Genomic_DNA"/>
</dbReference>
<keyword evidence="2 4" id="KW-1133">Transmembrane helix</keyword>
<reference evidence="6" key="1">
    <citation type="submission" date="2021-10" db="EMBL/GenBank/DDBJ databases">
        <title>Roseicella aerolatum sp. nov., isolated from aerosols of e-waste dismantling site.</title>
        <authorList>
            <person name="Qin T."/>
        </authorList>
    </citation>
    <scope>NUCLEOTIDE SEQUENCE</scope>
    <source>
        <strain evidence="6">GB24</strain>
    </source>
</reference>
<dbReference type="InterPro" id="IPR011701">
    <property type="entry name" value="MFS"/>
</dbReference>
<dbReference type="Gene3D" id="1.20.1250.20">
    <property type="entry name" value="MFS general substrate transporter like domains"/>
    <property type="match status" value="1"/>
</dbReference>
<dbReference type="Pfam" id="PF07690">
    <property type="entry name" value="MFS_1"/>
    <property type="match status" value="1"/>
</dbReference>
<dbReference type="PROSITE" id="PS50850">
    <property type="entry name" value="MFS"/>
    <property type="match status" value="1"/>
</dbReference>
<evidence type="ECO:0000256" key="2">
    <source>
        <dbReference type="ARBA" id="ARBA00022989"/>
    </source>
</evidence>
<protein>
    <recommendedName>
        <fullName evidence="5">Major facilitator superfamily (MFS) profile domain-containing protein</fullName>
    </recommendedName>
</protein>
<feature type="transmembrane region" description="Helical" evidence="4">
    <location>
        <begin position="92"/>
        <end position="115"/>
    </location>
</feature>
<feature type="transmembrane region" description="Helical" evidence="4">
    <location>
        <begin position="54"/>
        <end position="80"/>
    </location>
</feature>
<dbReference type="RefSeq" id="WP_226614342.1">
    <property type="nucleotide sequence ID" value="NZ_JAJAQI010000096.1"/>
</dbReference>
<evidence type="ECO:0000313" key="7">
    <source>
        <dbReference type="Proteomes" id="UP001139311"/>
    </source>
</evidence>
<sequence>MTTQQAEPLPEAPDNRWVVLGYVLGVRVAVTLQMQSVGALGPALLTDPDLALGYAGLGALIGAYMLPGIVVALPAGWLAARLGERRMVLAGLALSTVGGLALAAAPGFGTALVVARRSGCEQRDNQDESLWSRRLDDCRGATGRQAVFG</sequence>
<name>A0A9X1LAV4_9PROT</name>
<keyword evidence="3 4" id="KW-0472">Membrane</keyword>
<evidence type="ECO:0000256" key="4">
    <source>
        <dbReference type="SAM" id="Phobius"/>
    </source>
</evidence>
<dbReference type="InterPro" id="IPR020846">
    <property type="entry name" value="MFS_dom"/>
</dbReference>
<keyword evidence="7" id="KW-1185">Reference proteome</keyword>
<feature type="domain" description="Major facilitator superfamily (MFS) profile" evidence="5">
    <location>
        <begin position="19"/>
        <end position="149"/>
    </location>
</feature>